<keyword evidence="3 5" id="KW-0159">Chromosome partition</keyword>
<dbReference type="Gene3D" id="1.10.10.10">
    <property type="entry name" value="Winged helix-like DNA-binding domain superfamily/Winged helix DNA-binding domain"/>
    <property type="match status" value="2"/>
</dbReference>
<evidence type="ECO:0000313" key="7">
    <source>
        <dbReference type="Proteomes" id="UP000019426"/>
    </source>
</evidence>
<keyword evidence="1 5" id="KW-0963">Cytoplasm</keyword>
<sequence>MKNYNQIEIENINNSRYSIIESLLFVSGDALDKKDIANILDISENEVEATIEAMIRNYSKSSYRGIKIIKVNEKYQLVTKNENSNYIQKLLKKNSRQSLSQAALETLSIISYKQPITRVDIDEIRGVKSDRAIVTLMEKNLIKDCGRLDVPGRPILYSTTDEFLRYFNLESIKELPNLDSFYTSNNDEEAEPEVTP</sequence>
<dbReference type="AlphaFoldDB" id="W6RVH8"/>
<dbReference type="PANTHER" id="PTHR34298:SF2">
    <property type="entry name" value="SEGREGATION AND CONDENSATION PROTEIN B"/>
    <property type="match status" value="1"/>
</dbReference>
<evidence type="ECO:0000256" key="5">
    <source>
        <dbReference type="HAMAP-Rule" id="MF_01804"/>
    </source>
</evidence>
<name>W6RVH8_9CLOT</name>
<keyword evidence="7" id="KW-1185">Reference proteome</keyword>
<dbReference type="InterPro" id="IPR036388">
    <property type="entry name" value="WH-like_DNA-bd_sf"/>
</dbReference>
<dbReference type="Pfam" id="PF04079">
    <property type="entry name" value="SMC_ScpB"/>
    <property type="match status" value="1"/>
</dbReference>
<evidence type="ECO:0000313" key="6">
    <source>
        <dbReference type="EMBL" id="CDM68696.1"/>
    </source>
</evidence>
<evidence type="ECO:0000256" key="1">
    <source>
        <dbReference type="ARBA" id="ARBA00022490"/>
    </source>
</evidence>
<comment type="similarity">
    <text evidence="5">Belongs to the ScpB family.</text>
</comment>
<evidence type="ECO:0000256" key="3">
    <source>
        <dbReference type="ARBA" id="ARBA00022829"/>
    </source>
</evidence>
<dbReference type="NCBIfam" id="TIGR00281">
    <property type="entry name" value="SMC-Scp complex subunit ScpB"/>
    <property type="match status" value="1"/>
</dbReference>
<keyword evidence="4 5" id="KW-0131">Cell cycle</keyword>
<dbReference type="InterPro" id="IPR005234">
    <property type="entry name" value="ScpB_csome_segregation"/>
</dbReference>
<dbReference type="STRING" id="1216932.CM240_1538"/>
<keyword evidence="2 5" id="KW-0132">Cell division</keyword>
<dbReference type="GO" id="GO:0051301">
    <property type="term" value="P:cell division"/>
    <property type="evidence" value="ECO:0007669"/>
    <property type="project" value="UniProtKB-KW"/>
</dbReference>
<dbReference type="HOGENOM" id="CLU_045647_5_3_9"/>
<dbReference type="HAMAP" id="MF_01804">
    <property type="entry name" value="ScpB"/>
    <property type="match status" value="1"/>
</dbReference>
<dbReference type="PIRSF" id="PIRSF019345">
    <property type="entry name" value="ScpB"/>
    <property type="match status" value="1"/>
</dbReference>
<reference evidence="6 7" key="1">
    <citation type="submission" date="2013-11" db="EMBL/GenBank/DDBJ databases">
        <title>Complete genome sequence of Clostridum sp. M2/40.</title>
        <authorList>
            <person name="Wibberg D."/>
            <person name="Puehler A."/>
            <person name="Schlueter A."/>
        </authorList>
    </citation>
    <scope>NUCLEOTIDE SEQUENCE [LARGE SCALE GENOMIC DNA]</scope>
    <source>
        <strain evidence="7">M2/40</strain>
    </source>
</reference>
<evidence type="ECO:0000256" key="4">
    <source>
        <dbReference type="ARBA" id="ARBA00023306"/>
    </source>
</evidence>
<dbReference type="PATRIC" id="fig|1216932.3.peg.1530"/>
<dbReference type="RefSeq" id="WP_044037968.1">
    <property type="nucleotide sequence ID" value="NZ_HG917868.1"/>
</dbReference>
<protein>
    <recommendedName>
        <fullName evidence="5">Segregation and condensation protein B</fullName>
    </recommendedName>
</protein>
<organism evidence="6 7">
    <name type="scientific">Clostridium bornimense</name>
    <dbReference type="NCBI Taxonomy" id="1216932"/>
    <lineage>
        <taxon>Bacteria</taxon>
        <taxon>Bacillati</taxon>
        <taxon>Bacillota</taxon>
        <taxon>Clostridia</taxon>
        <taxon>Eubacteriales</taxon>
        <taxon>Clostridiaceae</taxon>
        <taxon>Clostridium</taxon>
    </lineage>
</organism>
<dbReference type="GO" id="GO:0006260">
    <property type="term" value="P:DNA replication"/>
    <property type="evidence" value="ECO:0007669"/>
    <property type="project" value="UniProtKB-UniRule"/>
</dbReference>
<proteinExistence type="inferred from homology"/>
<dbReference type="EMBL" id="HG917868">
    <property type="protein sequence ID" value="CDM68696.1"/>
    <property type="molecule type" value="Genomic_DNA"/>
</dbReference>
<dbReference type="Proteomes" id="UP000019426">
    <property type="component" value="Chromosome M2/40_rep1"/>
</dbReference>
<dbReference type="GO" id="GO:0005737">
    <property type="term" value="C:cytoplasm"/>
    <property type="evidence" value="ECO:0007669"/>
    <property type="project" value="UniProtKB-SubCell"/>
</dbReference>
<comment type="subcellular location">
    <subcellularLocation>
        <location evidence="5">Cytoplasm</location>
    </subcellularLocation>
    <text evidence="5">Associated with two foci at the outer edges of the nucleoid region in young cells, and at four foci within both cell halves in older cells.</text>
</comment>
<dbReference type="GO" id="GO:0051304">
    <property type="term" value="P:chromosome separation"/>
    <property type="evidence" value="ECO:0007669"/>
    <property type="project" value="InterPro"/>
</dbReference>
<dbReference type="eggNOG" id="COG1386">
    <property type="taxonomic scope" value="Bacteria"/>
</dbReference>
<evidence type="ECO:0000256" key="2">
    <source>
        <dbReference type="ARBA" id="ARBA00022618"/>
    </source>
</evidence>
<dbReference type="SUPFAM" id="SSF46785">
    <property type="entry name" value="Winged helix' DNA-binding domain"/>
    <property type="match status" value="2"/>
</dbReference>
<dbReference type="OrthoDB" id="9806226at2"/>
<dbReference type="InterPro" id="IPR036390">
    <property type="entry name" value="WH_DNA-bd_sf"/>
</dbReference>
<gene>
    <name evidence="5 6" type="primary">scpB</name>
    <name evidence="6" type="ORF">CM240_1538</name>
</gene>
<comment type="subunit">
    <text evidence="5">Homodimer. Homodimerization may be required to stabilize the binding of ScpA to the Smc head domains. Component of a cohesin-like complex composed of ScpA, ScpB and the Smc homodimer, in which ScpA and ScpB bind to the head domain of Smc. The presence of the three proteins is required for the association of the complex with DNA.</text>
</comment>
<dbReference type="PANTHER" id="PTHR34298">
    <property type="entry name" value="SEGREGATION AND CONDENSATION PROTEIN B"/>
    <property type="match status" value="1"/>
</dbReference>
<comment type="function">
    <text evidence="5">Participates in chromosomal partition during cell division. May act via the formation of a condensin-like complex containing Smc and ScpA that pull DNA away from mid-cell into both cell halves.</text>
</comment>
<accession>W6RVH8</accession>
<dbReference type="KEGG" id="clt:CM240_1538"/>